<dbReference type="PROSITE" id="PS51257">
    <property type="entry name" value="PROKAR_LIPOPROTEIN"/>
    <property type="match status" value="1"/>
</dbReference>
<feature type="domain" description="GerMN" evidence="3">
    <location>
        <begin position="248"/>
        <end position="334"/>
    </location>
</feature>
<dbReference type="EMBL" id="JBHSOW010000104">
    <property type="protein sequence ID" value="MFC5652712.1"/>
    <property type="molecule type" value="Genomic_DNA"/>
</dbReference>
<accession>A0ABW0W625</accession>
<evidence type="ECO:0000256" key="1">
    <source>
        <dbReference type="SAM" id="MobiDB-lite"/>
    </source>
</evidence>
<feature type="signal peptide" evidence="2">
    <location>
        <begin position="1"/>
        <end position="24"/>
    </location>
</feature>
<dbReference type="InterPro" id="IPR019606">
    <property type="entry name" value="GerMN"/>
</dbReference>
<evidence type="ECO:0000256" key="2">
    <source>
        <dbReference type="SAM" id="SignalP"/>
    </source>
</evidence>
<keyword evidence="2" id="KW-0732">Signal</keyword>
<comment type="caution">
    <text evidence="4">The sequence shown here is derived from an EMBL/GenBank/DDBJ whole genome shotgun (WGS) entry which is preliminary data.</text>
</comment>
<feature type="compositionally biased region" description="Polar residues" evidence="1">
    <location>
        <begin position="32"/>
        <end position="47"/>
    </location>
</feature>
<organism evidence="4 5">
    <name type="scientific">Paenibacillus solisilvae</name>
    <dbReference type="NCBI Taxonomy" id="2486751"/>
    <lineage>
        <taxon>Bacteria</taxon>
        <taxon>Bacillati</taxon>
        <taxon>Bacillota</taxon>
        <taxon>Bacilli</taxon>
        <taxon>Bacillales</taxon>
        <taxon>Paenibacillaceae</taxon>
        <taxon>Paenibacillus</taxon>
    </lineage>
</organism>
<evidence type="ECO:0000313" key="4">
    <source>
        <dbReference type="EMBL" id="MFC5652712.1"/>
    </source>
</evidence>
<protein>
    <submittedName>
        <fullName evidence="4">GerMN domain-containing protein</fullName>
    </submittedName>
</protein>
<feature type="chain" id="PRO_5047421870" evidence="2">
    <location>
        <begin position="25"/>
        <end position="354"/>
    </location>
</feature>
<evidence type="ECO:0000259" key="3">
    <source>
        <dbReference type="SMART" id="SM00909"/>
    </source>
</evidence>
<feature type="domain" description="GerMN" evidence="3">
    <location>
        <begin position="95"/>
        <end position="187"/>
    </location>
</feature>
<keyword evidence="5" id="KW-1185">Reference proteome</keyword>
<dbReference type="Pfam" id="PF10646">
    <property type="entry name" value="Germane"/>
    <property type="match status" value="2"/>
</dbReference>
<gene>
    <name evidence="4" type="ORF">ACFPYJ_27055</name>
</gene>
<feature type="region of interest" description="Disordered" evidence="1">
    <location>
        <begin position="32"/>
        <end position="53"/>
    </location>
</feature>
<dbReference type="RefSeq" id="WP_379191359.1">
    <property type="nucleotide sequence ID" value="NZ_JBHSOW010000104.1"/>
</dbReference>
<proteinExistence type="predicted"/>
<dbReference type="SMART" id="SM00909">
    <property type="entry name" value="Germane"/>
    <property type="match status" value="2"/>
</dbReference>
<name>A0ABW0W625_9BACL</name>
<dbReference type="Proteomes" id="UP001596047">
    <property type="component" value="Unassembled WGS sequence"/>
</dbReference>
<evidence type="ECO:0000313" key="5">
    <source>
        <dbReference type="Proteomes" id="UP001596047"/>
    </source>
</evidence>
<sequence>MTHYRLFRRAALAGALALPLLTTGCGLFSQEASESIDPPQNSTQNVSGAADNNGVDTAAAQQTDQSQMTLYLKDQNGLLAPVTVLASLGESEKAGQKAIEMMVEDGQFASELPEGFQAILPKGTTVKQFNLVPDQNLAIVDFSKSFSDYTAAEERQIVEAVTWTLTGMQGIKNVEIWMEGQKLAEMPVDGLPIDGPLTRAVGINLQAADGVNYSQSIPVTLYFAAVTPDDESYYVPVTRLVNRSDNKAKSAIEQLISGPLDTDPLTAVITPDVIVKSVTTTKDVVTVELQDDAYQEGQKEPAQMLQAVILALTENTNATKVQIKLNGKTDVIDTNNQSYSKPVSRPEHVNAFKS</sequence>
<reference evidence="5" key="1">
    <citation type="journal article" date="2019" name="Int. J. Syst. Evol. Microbiol.">
        <title>The Global Catalogue of Microorganisms (GCM) 10K type strain sequencing project: providing services to taxonomists for standard genome sequencing and annotation.</title>
        <authorList>
            <consortium name="The Broad Institute Genomics Platform"/>
            <consortium name="The Broad Institute Genome Sequencing Center for Infectious Disease"/>
            <person name="Wu L."/>
            <person name="Ma J."/>
        </authorList>
    </citation>
    <scope>NUCLEOTIDE SEQUENCE [LARGE SCALE GENOMIC DNA]</scope>
    <source>
        <strain evidence="5">CGMCC 1.3240</strain>
    </source>
</reference>